<dbReference type="AlphaFoldDB" id="A0A2N9JEJ3"/>
<protein>
    <recommendedName>
        <fullName evidence="1">BFN domain-containing protein</fullName>
    </recommendedName>
</protein>
<dbReference type="PROSITE" id="PS51658">
    <property type="entry name" value="BFN"/>
    <property type="match status" value="1"/>
</dbReference>
<dbReference type="Pfam" id="PF02577">
    <property type="entry name" value="BFN_dom"/>
    <property type="match status" value="1"/>
</dbReference>
<feature type="domain" description="BFN" evidence="1">
    <location>
        <begin position="1"/>
        <end position="128"/>
    </location>
</feature>
<name>A0A2N9JEJ3_9ACTN</name>
<dbReference type="Proteomes" id="UP000238164">
    <property type="component" value="Chromosome 1"/>
</dbReference>
<dbReference type="Gene3D" id="3.10.690.10">
    <property type="entry name" value="Bifunctional nuclease domain"/>
    <property type="match status" value="1"/>
</dbReference>
<reference evidence="2 3" key="1">
    <citation type="submission" date="2018-02" db="EMBL/GenBank/DDBJ databases">
        <authorList>
            <person name="Cohen D.B."/>
            <person name="Kent A.D."/>
        </authorList>
    </citation>
    <scope>NUCLEOTIDE SEQUENCE [LARGE SCALE GENOMIC DNA]</scope>
    <source>
        <strain evidence="2">1</strain>
    </source>
</reference>
<keyword evidence="3" id="KW-1185">Reference proteome</keyword>
<dbReference type="EMBL" id="LT985188">
    <property type="protein sequence ID" value="SPD86537.1"/>
    <property type="molecule type" value="Genomic_DNA"/>
</dbReference>
<gene>
    <name evidence="2" type="ORF">MPLG2_1501</name>
</gene>
<dbReference type="GO" id="GO:0004518">
    <property type="term" value="F:nuclease activity"/>
    <property type="evidence" value="ECO:0007669"/>
    <property type="project" value="InterPro"/>
</dbReference>
<sequence length="157" mass="16807">MRELTVVEVRLDEDEGSPVLILAEVEGDRQLAIWMSAAGAAGILTALQEADPDHPSSHELMLALVHSLGGEVSVAHIVGHQEGVFYAELIIDGRPVNARPSDAIAVALRAGVPIKVAEAVLDAVGVVPLVEDEEEPPSEDQVEQFRQFLDSVNPDDF</sequence>
<dbReference type="PANTHER" id="PTHR15160:SF1">
    <property type="entry name" value="VON HIPPEL-LINDAU DISEASE TUMOR SUPPRESSOR"/>
    <property type="match status" value="1"/>
</dbReference>
<evidence type="ECO:0000313" key="2">
    <source>
        <dbReference type="EMBL" id="SPD86537.1"/>
    </source>
</evidence>
<evidence type="ECO:0000313" key="3">
    <source>
        <dbReference type="Proteomes" id="UP000238164"/>
    </source>
</evidence>
<dbReference type="OrthoDB" id="9788698at2"/>
<dbReference type="InterPro" id="IPR003729">
    <property type="entry name" value="Bi_nuclease_dom"/>
</dbReference>
<dbReference type="RefSeq" id="WP_105185487.1">
    <property type="nucleotide sequence ID" value="NZ_BAAAGO010000033.1"/>
</dbReference>
<organism evidence="2 3">
    <name type="scientific">Micropruina glycogenica</name>
    <dbReference type="NCBI Taxonomy" id="75385"/>
    <lineage>
        <taxon>Bacteria</taxon>
        <taxon>Bacillati</taxon>
        <taxon>Actinomycetota</taxon>
        <taxon>Actinomycetes</taxon>
        <taxon>Propionibacteriales</taxon>
        <taxon>Nocardioidaceae</taxon>
        <taxon>Micropruina</taxon>
    </lineage>
</organism>
<dbReference type="PANTHER" id="PTHR15160">
    <property type="entry name" value="VON HIPPEL-LINDAU PROTEIN"/>
    <property type="match status" value="1"/>
</dbReference>
<accession>A0A2N9JEJ3</accession>
<evidence type="ECO:0000259" key="1">
    <source>
        <dbReference type="PROSITE" id="PS51658"/>
    </source>
</evidence>
<dbReference type="KEGG" id="mgg:MPLG2_1501"/>
<proteinExistence type="predicted"/>
<dbReference type="SUPFAM" id="SSF103256">
    <property type="entry name" value="Hypothetical protein TM0160"/>
    <property type="match status" value="1"/>
</dbReference>
<dbReference type="InterPro" id="IPR036104">
    <property type="entry name" value="BFN_sf"/>
</dbReference>